<dbReference type="KEGG" id="cprv:CYPRO_0847"/>
<name>A0A345UI22_9BACT</name>
<sequence length="395" mass="43642">MKPDFFFRFSFRPVLIFLLLFVVLAGCRMPEGPVRLSGDVPEALGWQAVTVLEGLEHPWAVAWISEDELLITERPGRLRIVRDGVLLPDPVAGVPPVFADGQGGLLDLTLHPDFEENRLVYLTYAAGDRDANRTTVARGVFDGSSLTAVEVIFETNVAKTGNQHFGSRMAWLPGNELLVSIADGGNYIRFDGGWIREQAQNRRNHLGTVVRLTDAGRAAQGAPFTEAEAGEDVLPEIWTWGHRNIQGLAYDPVSGRVWANEHGARGGDELNLLTEGSNFGWPLVTYSREYHFTRISRKTKKPGKVDPLVVWTPAQAPSGLAVYHGEVFPEWQGNLFSGGLVSGEIRRIMLEGETVVGEEKLTIGDRVRDVRVGPDGHLYVLTDESNGRLIRIERG</sequence>
<dbReference type="SUPFAM" id="SSF50952">
    <property type="entry name" value="Soluble quinoprotein glucose dehydrogenase"/>
    <property type="match status" value="1"/>
</dbReference>
<keyword evidence="3" id="KW-1185">Reference proteome</keyword>
<dbReference type="InterPro" id="IPR011042">
    <property type="entry name" value="6-blade_b-propeller_TolB-like"/>
</dbReference>
<evidence type="ECO:0000259" key="1">
    <source>
        <dbReference type="Pfam" id="PF07995"/>
    </source>
</evidence>
<dbReference type="EMBL" id="CP027806">
    <property type="protein sequence ID" value="AXJ00124.1"/>
    <property type="molecule type" value="Genomic_DNA"/>
</dbReference>
<protein>
    <submittedName>
        <fullName evidence="2">Glucose/arabinose dehydrogenase, beta-propeller fold</fullName>
    </submittedName>
</protein>
<gene>
    <name evidence="2" type="ORF">CYPRO_0847</name>
</gene>
<dbReference type="RefSeq" id="WP_114983423.1">
    <property type="nucleotide sequence ID" value="NZ_CP027806.1"/>
</dbReference>
<organism evidence="2 3">
    <name type="scientific">Cyclonatronum proteinivorum</name>
    <dbReference type="NCBI Taxonomy" id="1457365"/>
    <lineage>
        <taxon>Bacteria</taxon>
        <taxon>Pseudomonadati</taxon>
        <taxon>Balneolota</taxon>
        <taxon>Balneolia</taxon>
        <taxon>Balneolales</taxon>
        <taxon>Cyclonatronaceae</taxon>
        <taxon>Cyclonatronum</taxon>
    </lineage>
</organism>
<proteinExistence type="predicted"/>
<reference evidence="2 3" key="1">
    <citation type="submission" date="2018-03" db="EMBL/GenBank/DDBJ databases">
        <title>Phenotypic and genomic properties of Cyclonatronum proteinivorum gen. nov., sp. nov., a haloalkaliphilic bacteroidete from soda lakes possessing Na+-translocating rhodopsin.</title>
        <authorList>
            <person name="Toshchakov S.V."/>
            <person name="Korzhenkov A."/>
            <person name="Samarov N.I."/>
            <person name="Kublanov I.V."/>
            <person name="Muntyan M.S."/>
            <person name="Sorokin D.Y."/>
        </authorList>
    </citation>
    <scope>NUCLEOTIDE SEQUENCE [LARGE SCALE GENOMIC DNA]</scope>
    <source>
        <strain evidence="2 3">Omega</strain>
    </source>
</reference>
<accession>A0A345UI22</accession>
<dbReference type="InterPro" id="IPR012938">
    <property type="entry name" value="Glc/Sorbosone_DH"/>
</dbReference>
<evidence type="ECO:0000313" key="3">
    <source>
        <dbReference type="Proteomes" id="UP000254808"/>
    </source>
</evidence>
<feature type="domain" description="Glucose/Sorbosone dehydrogenase" evidence="1">
    <location>
        <begin position="55"/>
        <end position="391"/>
    </location>
</feature>
<dbReference type="Gene3D" id="2.120.10.30">
    <property type="entry name" value="TolB, C-terminal domain"/>
    <property type="match status" value="1"/>
</dbReference>
<dbReference type="AlphaFoldDB" id="A0A345UI22"/>
<dbReference type="Pfam" id="PF07995">
    <property type="entry name" value="GSDH"/>
    <property type="match status" value="1"/>
</dbReference>
<dbReference type="PANTHER" id="PTHR19328:SF75">
    <property type="entry name" value="ALDOSE SUGAR DEHYDROGENASE YLII"/>
    <property type="match status" value="1"/>
</dbReference>
<dbReference type="OrthoDB" id="9770043at2"/>
<dbReference type="InterPro" id="IPR011041">
    <property type="entry name" value="Quinoprot_gluc/sorb_DH_b-prop"/>
</dbReference>
<dbReference type="Proteomes" id="UP000254808">
    <property type="component" value="Chromosome"/>
</dbReference>
<evidence type="ECO:0000313" key="2">
    <source>
        <dbReference type="EMBL" id="AXJ00124.1"/>
    </source>
</evidence>
<dbReference type="PANTHER" id="PTHR19328">
    <property type="entry name" value="HEDGEHOG-INTERACTING PROTEIN"/>
    <property type="match status" value="1"/>
</dbReference>
<dbReference type="PROSITE" id="PS51257">
    <property type="entry name" value="PROKAR_LIPOPROTEIN"/>
    <property type="match status" value="1"/>
</dbReference>